<feature type="compositionally biased region" description="Basic and acidic residues" evidence="1">
    <location>
        <begin position="494"/>
        <end position="517"/>
    </location>
</feature>
<sequence length="762" mass="84728">MVLDSSQNSGHLTGSGGHLPPSPHSKSGDRSQRPSSSSSTEELKAASQAVEQEINVVRALKRLSIGNSLDFDPDLPFNETEYGEVNYLNLQQQQSDEILNDLNNDPYEYDSDSVLSASNKLMWVPANAHPNLAPENFRKHVQSTVNEITEQLNNNRSGELSRRGSLRRSGSRGNSLTQHGRRPSIKQLTEELESLSKMAGLDSTDAITLARTLSSSTLGFTSAEKNAYSTTQGESQSSSVPNEPKTDEMDEIFLPSEEHSQLRRSRWTTYRRGGSGRFSGRSPVSPTLGPEADTQSAEPLQHRPRTPLRGREPLDMLNDHKEISENAYLDHTLPVDADIVKPDLSLGPRTAPPSQNPPPKPVLRRATPSEIIQDKPLPPPPVEKQKLKKKKSYGILSGSSSSAPSSPGGQKKKSSWGWLKDRHSSQSSSESIASDKTDAELPQIPIEAERLSLDSAREQNLVDQKESYSSTGHSRNRHKGVSITQQRPLLTSQKKLEPELKEKEKEPDKETMREATKKSISKLFRRKASGSVSSPEISPAEDIPSDYERVSPSLEPVEPEVISRISKPTKQAKSFTERPVDSNSPAEHQRFTLDPRGTSNPSEQIGKPEEPQTPSVGERELLKSTLKIEDRSNRKPNAPLEYTDSAFGFPLPPASQSTLVMLDYRFPIHVERAIYRLSHVKLADARRPLRQQVLLSNFMYAYLNLVNHTLYLQQVPDQANGPELSIEDKMMMGQAELGVSQNYDSIPDAQIYDDEEIYFEAN</sequence>
<dbReference type="Proteomes" id="UP000019384">
    <property type="component" value="Unassembled WGS sequence"/>
</dbReference>
<dbReference type="STRING" id="1382522.W6MUN4"/>
<name>W6MUN4_9ASCO</name>
<feature type="domain" description="Protein Zds1 C-terminal" evidence="2">
    <location>
        <begin position="655"/>
        <end position="707"/>
    </location>
</feature>
<dbReference type="PANTHER" id="PTHR28089">
    <property type="entry name" value="PROTEIN ZDS1-RELATED"/>
    <property type="match status" value="1"/>
</dbReference>
<feature type="compositionally biased region" description="Low complexity" evidence="1">
    <location>
        <begin position="393"/>
        <end position="409"/>
    </location>
</feature>
<dbReference type="InterPro" id="IPR013941">
    <property type="entry name" value="ZDS1_C"/>
</dbReference>
<protein>
    <recommendedName>
        <fullName evidence="2">Protein Zds1 C-terminal domain-containing protein</fullName>
    </recommendedName>
</protein>
<feature type="region of interest" description="Disordered" evidence="1">
    <location>
        <begin position="225"/>
        <end position="313"/>
    </location>
</feature>
<dbReference type="AlphaFoldDB" id="W6MUN4"/>
<feature type="compositionally biased region" description="Polar residues" evidence="1">
    <location>
        <begin position="482"/>
        <end position="493"/>
    </location>
</feature>
<feature type="region of interest" description="Disordered" evidence="1">
    <location>
        <begin position="1"/>
        <end position="48"/>
    </location>
</feature>
<accession>W6MUN4</accession>
<dbReference type="RefSeq" id="XP_022461413.1">
    <property type="nucleotide sequence ID" value="XM_022600609.1"/>
</dbReference>
<evidence type="ECO:0000313" key="3">
    <source>
        <dbReference type="EMBL" id="CDK29427.1"/>
    </source>
</evidence>
<feature type="region of interest" description="Disordered" evidence="1">
    <location>
        <begin position="152"/>
        <end position="184"/>
    </location>
</feature>
<dbReference type="Pfam" id="PF08632">
    <property type="entry name" value="Zds_C"/>
    <property type="match status" value="1"/>
</dbReference>
<feature type="compositionally biased region" description="Pro residues" evidence="1">
    <location>
        <begin position="350"/>
        <end position="361"/>
    </location>
</feature>
<feature type="compositionally biased region" description="Polar residues" evidence="1">
    <location>
        <begin position="1"/>
        <end position="12"/>
    </location>
</feature>
<keyword evidence="4" id="KW-1185">Reference proteome</keyword>
<feature type="compositionally biased region" description="Basic and acidic residues" evidence="1">
    <location>
        <begin position="447"/>
        <end position="457"/>
    </location>
</feature>
<proteinExistence type="predicted"/>
<dbReference type="InterPro" id="IPR040206">
    <property type="entry name" value="Zds1/2"/>
</dbReference>
<dbReference type="GO" id="GO:0030010">
    <property type="term" value="P:establishment of cell polarity"/>
    <property type="evidence" value="ECO:0007669"/>
    <property type="project" value="TreeGrafter"/>
</dbReference>
<gene>
    <name evidence="3" type="ORF">KUCA_T00005415001</name>
</gene>
<reference evidence="3" key="1">
    <citation type="submission" date="2013-12" db="EMBL/GenBank/DDBJ databases">
        <authorList>
            <person name="Genoscope - CEA"/>
        </authorList>
    </citation>
    <scope>NUCLEOTIDE SEQUENCE</scope>
    <source>
        <strain evidence="3">CBS 1993</strain>
    </source>
</reference>
<dbReference type="PANTHER" id="PTHR28089:SF1">
    <property type="entry name" value="PROTEIN ZDS1-RELATED"/>
    <property type="match status" value="1"/>
</dbReference>
<dbReference type="GO" id="GO:0010971">
    <property type="term" value="P:positive regulation of G2/M transition of mitotic cell cycle"/>
    <property type="evidence" value="ECO:0007669"/>
    <property type="project" value="TreeGrafter"/>
</dbReference>
<dbReference type="HOGENOM" id="CLU_442185_0_0_1"/>
<feature type="region of interest" description="Disordered" evidence="1">
    <location>
        <begin position="340"/>
        <end position="619"/>
    </location>
</feature>
<evidence type="ECO:0000259" key="2">
    <source>
        <dbReference type="SMART" id="SM01327"/>
    </source>
</evidence>
<feature type="compositionally biased region" description="Basic residues" evidence="1">
    <location>
        <begin position="519"/>
        <end position="528"/>
    </location>
</feature>
<evidence type="ECO:0000256" key="1">
    <source>
        <dbReference type="SAM" id="MobiDB-lite"/>
    </source>
</evidence>
<dbReference type="GO" id="GO:0005737">
    <property type="term" value="C:cytoplasm"/>
    <property type="evidence" value="ECO:0007669"/>
    <property type="project" value="TreeGrafter"/>
</dbReference>
<dbReference type="GeneID" id="34522801"/>
<evidence type="ECO:0000313" key="4">
    <source>
        <dbReference type="Proteomes" id="UP000019384"/>
    </source>
</evidence>
<dbReference type="OrthoDB" id="5589766at2759"/>
<dbReference type="EMBL" id="HG793130">
    <property type="protein sequence ID" value="CDK29427.1"/>
    <property type="molecule type" value="Genomic_DNA"/>
</dbReference>
<dbReference type="SMART" id="SM01327">
    <property type="entry name" value="Zds_C"/>
    <property type="match status" value="1"/>
</dbReference>
<feature type="compositionally biased region" description="Polar residues" evidence="1">
    <location>
        <begin position="225"/>
        <end position="241"/>
    </location>
</feature>
<organism evidence="3 4">
    <name type="scientific">Kuraishia capsulata CBS 1993</name>
    <dbReference type="NCBI Taxonomy" id="1382522"/>
    <lineage>
        <taxon>Eukaryota</taxon>
        <taxon>Fungi</taxon>
        <taxon>Dikarya</taxon>
        <taxon>Ascomycota</taxon>
        <taxon>Saccharomycotina</taxon>
        <taxon>Pichiomycetes</taxon>
        <taxon>Pichiales</taxon>
        <taxon>Pichiaceae</taxon>
        <taxon>Kuraishia</taxon>
    </lineage>
</organism>
<reference evidence="3" key="2">
    <citation type="submission" date="2014-02" db="EMBL/GenBank/DDBJ databases">
        <title>Complete DNA sequence of /Kuraishia capsulata/ illustrates novel genomic features among budding yeasts (/Saccharomycotina/).</title>
        <authorList>
            <person name="Morales L."/>
            <person name="Noel B."/>
            <person name="Porcel B."/>
            <person name="Marcet-Houben M."/>
            <person name="Hullo M-F."/>
            <person name="Sacerdot C."/>
            <person name="Tekaia F."/>
            <person name="Leh-Louis V."/>
            <person name="Despons L."/>
            <person name="Khanna V."/>
            <person name="Aury J-M."/>
            <person name="Barbe V."/>
            <person name="Couloux A."/>
            <person name="Labadie K."/>
            <person name="Pelletier E."/>
            <person name="Souciet J-L."/>
            <person name="Boekhout T."/>
            <person name="Gabaldon T."/>
            <person name="Wincker P."/>
            <person name="Dujon B."/>
        </authorList>
    </citation>
    <scope>NUCLEOTIDE SEQUENCE</scope>
    <source>
        <strain evidence="3">CBS 1993</strain>
    </source>
</reference>